<dbReference type="GO" id="GO:0022857">
    <property type="term" value="F:transmembrane transporter activity"/>
    <property type="evidence" value="ECO:0007669"/>
    <property type="project" value="InterPro"/>
</dbReference>
<feature type="transmembrane region" description="Helical" evidence="8">
    <location>
        <begin position="25"/>
        <end position="47"/>
    </location>
</feature>
<name>A0A3G3IHM8_9ARCH</name>
<dbReference type="PANTHER" id="PTHR30472:SF25">
    <property type="entry name" value="ABC TRANSPORTER PERMEASE PROTEIN MJ0876-RELATED"/>
    <property type="match status" value="1"/>
</dbReference>
<dbReference type="InterPro" id="IPR000522">
    <property type="entry name" value="ABC_transptr_permease_BtuC"/>
</dbReference>
<dbReference type="EMBL" id="CP017686">
    <property type="protein sequence ID" value="AYQ55340.1"/>
    <property type="molecule type" value="Genomic_DNA"/>
</dbReference>
<dbReference type="AlphaFoldDB" id="A0A3G3IHM8"/>
<proteinExistence type="inferred from homology"/>
<comment type="subcellular location">
    <subcellularLocation>
        <location evidence="1">Cell membrane</location>
        <topology evidence="1">Multi-pass membrane protein</topology>
    </subcellularLocation>
</comment>
<keyword evidence="4" id="KW-1003">Cell membrane</keyword>
<feature type="transmembrane region" description="Helical" evidence="8">
    <location>
        <begin position="267"/>
        <end position="293"/>
    </location>
</feature>
<dbReference type="GeneID" id="41321987"/>
<evidence type="ECO:0000256" key="3">
    <source>
        <dbReference type="ARBA" id="ARBA00022448"/>
    </source>
</evidence>
<evidence type="ECO:0000256" key="4">
    <source>
        <dbReference type="ARBA" id="ARBA00022475"/>
    </source>
</evidence>
<feature type="transmembrane region" description="Helical" evidence="8">
    <location>
        <begin position="336"/>
        <end position="354"/>
    </location>
</feature>
<evidence type="ECO:0000256" key="6">
    <source>
        <dbReference type="ARBA" id="ARBA00022989"/>
    </source>
</evidence>
<dbReference type="Gene3D" id="1.10.3470.10">
    <property type="entry name" value="ABC transporter involved in vitamin B12 uptake, BtuC"/>
    <property type="match status" value="1"/>
</dbReference>
<reference evidence="9 10" key="1">
    <citation type="submission" date="2016-10" db="EMBL/GenBank/DDBJ databases">
        <title>Complete genome of the TMA-utilizing, human hosted archaeon Methanomethylophilus alvus Gen. nov, sp. nov., strain Mx-05, derived from a pure culture.</title>
        <authorList>
            <person name="Brugere J.-F."/>
            <person name="Ben Hania W."/>
            <person name="Chaudhary P.P."/>
            <person name="Gaci N."/>
            <person name="Borrel G."/>
            <person name="Cao Van Tuat L."/>
            <person name="Fardeau M.-L."/>
            <person name="Harris H.M.B."/>
            <person name="O'Toole P.W."/>
            <person name="Ollivier B."/>
        </authorList>
    </citation>
    <scope>NUCLEOTIDE SEQUENCE [LARGE SCALE GENOMIC DNA]</scope>
    <source>
        <strain evidence="9 10">Mx-05</strain>
    </source>
</reference>
<evidence type="ECO:0000256" key="8">
    <source>
        <dbReference type="SAM" id="Phobius"/>
    </source>
</evidence>
<keyword evidence="7 8" id="KW-0472">Membrane</keyword>
<keyword evidence="5 8" id="KW-0812">Transmembrane</keyword>
<comment type="similarity">
    <text evidence="2">Belongs to the binding-protein-dependent transport system permease family. FecCD subfamily.</text>
</comment>
<dbReference type="CDD" id="cd06550">
    <property type="entry name" value="TM_ABC_iron-siderophores_like"/>
    <property type="match status" value="1"/>
</dbReference>
<dbReference type="FunFam" id="1.10.3470.10:FF:000001">
    <property type="entry name" value="Vitamin B12 ABC transporter permease BtuC"/>
    <property type="match status" value="1"/>
</dbReference>
<evidence type="ECO:0000256" key="5">
    <source>
        <dbReference type="ARBA" id="ARBA00022692"/>
    </source>
</evidence>
<dbReference type="InterPro" id="IPR037294">
    <property type="entry name" value="ABC_BtuC-like"/>
</dbReference>
<sequence>MTSDDEGPTKDEVISEYHHLMARRLILLLVCIVGIILFVGLFSLSAYEGISLSDTYHIIWDHICGNEYEKRSLFWWADRYIWNTAIPHALVAIIAGASLAVCGALMQSLMGNPLADPYSTGISSGACFGAVAAIVVGVSFSSVTGEMGIVTNAFIGALIPAMLIIFISERVRMTPATLILLGTAISYFFNSMITYVMVTTDADTLKSAYLWQVGSLDGMTWSSVPLMLAVTIVGSAFVMMATRKLNVMSLGENSAISLGIDVQKFRIICLALMAVMTAAIVSYTGIIGFVGLVAPHIVRLVIGSDNKFVVPISMAVGAFLLLFADYIAYQLSNIPVGVVMSLIGSPVFFILIVLQSRKSGVIY</sequence>
<feature type="transmembrane region" description="Helical" evidence="8">
    <location>
        <begin position="147"/>
        <end position="166"/>
    </location>
</feature>
<dbReference type="SUPFAM" id="SSF81345">
    <property type="entry name" value="ABC transporter involved in vitamin B12 uptake, BtuC"/>
    <property type="match status" value="1"/>
</dbReference>
<feature type="transmembrane region" description="Helical" evidence="8">
    <location>
        <begin position="118"/>
        <end position="141"/>
    </location>
</feature>
<dbReference type="Proteomes" id="UP000273278">
    <property type="component" value="Chromosome"/>
</dbReference>
<evidence type="ECO:0000256" key="2">
    <source>
        <dbReference type="ARBA" id="ARBA00007935"/>
    </source>
</evidence>
<feature type="transmembrane region" description="Helical" evidence="8">
    <location>
        <begin position="218"/>
        <end position="240"/>
    </location>
</feature>
<feature type="transmembrane region" description="Helical" evidence="8">
    <location>
        <begin position="178"/>
        <end position="198"/>
    </location>
</feature>
<evidence type="ECO:0000313" key="10">
    <source>
        <dbReference type="Proteomes" id="UP000273278"/>
    </source>
</evidence>
<gene>
    <name evidence="9" type="ORF">BKD89_05950</name>
</gene>
<dbReference type="RefSeq" id="WP_015505097.1">
    <property type="nucleotide sequence ID" value="NZ_CAYARL010000026.1"/>
</dbReference>
<dbReference type="Pfam" id="PF01032">
    <property type="entry name" value="FecCD"/>
    <property type="match status" value="1"/>
</dbReference>
<evidence type="ECO:0000313" key="9">
    <source>
        <dbReference type="EMBL" id="AYQ55340.1"/>
    </source>
</evidence>
<dbReference type="PANTHER" id="PTHR30472">
    <property type="entry name" value="FERRIC ENTEROBACTIN TRANSPORT SYSTEM PERMEASE PROTEIN"/>
    <property type="match status" value="1"/>
</dbReference>
<evidence type="ECO:0000256" key="1">
    <source>
        <dbReference type="ARBA" id="ARBA00004651"/>
    </source>
</evidence>
<evidence type="ECO:0000256" key="7">
    <source>
        <dbReference type="ARBA" id="ARBA00023136"/>
    </source>
</evidence>
<feature type="transmembrane region" description="Helical" evidence="8">
    <location>
        <begin position="80"/>
        <end position="106"/>
    </location>
</feature>
<accession>A0A3G3IHM8</accession>
<organism evidence="9 10">
    <name type="scientific">Methanomethylophilus alvi</name>
    <dbReference type="NCBI Taxonomy" id="1291540"/>
    <lineage>
        <taxon>Archaea</taxon>
        <taxon>Methanobacteriati</taxon>
        <taxon>Thermoplasmatota</taxon>
        <taxon>Thermoplasmata</taxon>
        <taxon>Methanomassiliicoccales</taxon>
        <taxon>Methanomethylophilaceae</taxon>
        <taxon>Methanomethylophilus</taxon>
    </lineage>
</organism>
<keyword evidence="3" id="KW-0813">Transport</keyword>
<dbReference type="GO" id="GO:0005886">
    <property type="term" value="C:plasma membrane"/>
    <property type="evidence" value="ECO:0007669"/>
    <property type="project" value="UniProtKB-SubCell"/>
</dbReference>
<protein>
    <submittedName>
        <fullName evidence="9">Fe3+-siderophore ABC transporter permease</fullName>
    </submittedName>
</protein>
<keyword evidence="6 8" id="KW-1133">Transmembrane helix</keyword>
<dbReference type="OMA" id="WFAGSFT"/>
<feature type="transmembrane region" description="Helical" evidence="8">
    <location>
        <begin position="308"/>
        <end position="329"/>
    </location>
</feature>